<gene>
    <name evidence="1" type="ORF">ANN_00822</name>
</gene>
<accession>A0ABQ8TSY4</accession>
<organism evidence="1 2">
    <name type="scientific">Periplaneta americana</name>
    <name type="common">American cockroach</name>
    <name type="synonym">Blatta americana</name>
    <dbReference type="NCBI Taxonomy" id="6978"/>
    <lineage>
        <taxon>Eukaryota</taxon>
        <taxon>Metazoa</taxon>
        <taxon>Ecdysozoa</taxon>
        <taxon>Arthropoda</taxon>
        <taxon>Hexapoda</taxon>
        <taxon>Insecta</taxon>
        <taxon>Pterygota</taxon>
        <taxon>Neoptera</taxon>
        <taxon>Polyneoptera</taxon>
        <taxon>Dictyoptera</taxon>
        <taxon>Blattodea</taxon>
        <taxon>Blattoidea</taxon>
        <taxon>Blattidae</taxon>
        <taxon>Blattinae</taxon>
        <taxon>Periplaneta</taxon>
    </lineage>
</organism>
<keyword evidence="2" id="KW-1185">Reference proteome</keyword>
<comment type="caution">
    <text evidence="1">The sequence shown here is derived from an EMBL/GenBank/DDBJ whole genome shotgun (WGS) entry which is preliminary data.</text>
</comment>
<reference evidence="1 2" key="1">
    <citation type="journal article" date="2022" name="Allergy">
        <title>Genome assembly and annotation of Periplaneta americana reveal a comprehensive cockroach allergen profile.</title>
        <authorList>
            <person name="Wang L."/>
            <person name="Xiong Q."/>
            <person name="Saelim N."/>
            <person name="Wang L."/>
            <person name="Nong W."/>
            <person name="Wan A.T."/>
            <person name="Shi M."/>
            <person name="Liu X."/>
            <person name="Cao Q."/>
            <person name="Hui J.H.L."/>
            <person name="Sookrung N."/>
            <person name="Leung T.F."/>
            <person name="Tungtrongchitr A."/>
            <person name="Tsui S.K.W."/>
        </authorList>
    </citation>
    <scope>NUCLEOTIDE SEQUENCE [LARGE SCALE GENOMIC DNA]</scope>
    <source>
        <strain evidence="1">PWHHKU_190912</strain>
    </source>
</reference>
<name>A0ABQ8TSY4_PERAM</name>
<sequence>MDLRDVRYDGRDWINLAQDRDRWRAYVRVAIRAEDGAVRFGAVTDLLLVEEEEEEEEEENKIKARHINRNAI</sequence>
<evidence type="ECO:0000313" key="1">
    <source>
        <dbReference type="EMBL" id="KAJ4449423.1"/>
    </source>
</evidence>
<protein>
    <submittedName>
        <fullName evidence="1">Uncharacterized protein</fullName>
    </submittedName>
</protein>
<dbReference type="EMBL" id="JAJSOF020000003">
    <property type="protein sequence ID" value="KAJ4449423.1"/>
    <property type="molecule type" value="Genomic_DNA"/>
</dbReference>
<dbReference type="Proteomes" id="UP001148838">
    <property type="component" value="Unassembled WGS sequence"/>
</dbReference>
<proteinExistence type="predicted"/>
<evidence type="ECO:0000313" key="2">
    <source>
        <dbReference type="Proteomes" id="UP001148838"/>
    </source>
</evidence>